<dbReference type="Proteomes" id="UP001221208">
    <property type="component" value="Unassembled WGS sequence"/>
</dbReference>
<protein>
    <submittedName>
        <fullName evidence="8">Radical SAM protein</fullName>
    </submittedName>
</protein>
<dbReference type="PANTHER" id="PTHR43273:SF3">
    <property type="entry name" value="ANAEROBIC SULFATASE-MATURATING ENZYME HOMOLOG ASLB-RELATED"/>
    <property type="match status" value="1"/>
</dbReference>
<dbReference type="PROSITE" id="PS51918">
    <property type="entry name" value="RADICAL_SAM"/>
    <property type="match status" value="1"/>
</dbReference>
<evidence type="ECO:0000256" key="3">
    <source>
        <dbReference type="ARBA" id="ARBA00022723"/>
    </source>
</evidence>
<keyword evidence="2" id="KW-0949">S-adenosyl-L-methionine</keyword>
<sequence>MATDLLDEEHTDDPSRLLYSTRSGKTVMVKEKVYVALQNGIFTDVEDRHLTTLKDLEILVPELQDEFDEVLGRNVSVLDSAKSVNVTIQPTANCQLGCNYCGQVHSKKNVDEETSIKITDRIIHNLKKNSFESIMVQWYGGEPLMAQKEILAMSERMIDYCKANGIRYSAHMITNGVNFKPNIFLKLLEKKITHYQITLDGLGETHDLFRITKEGKKTFEIIFGNIVNVINLPEFADNHCNITVRVNVTRASAKSIHKLIDRLAYYNLQRGVSLHFAPVSDWGGNNAQKSSLSREEFAVAEIDWILYGIQKGFKFRNVLPRRTVQPCMTVQKDAEVYDANGNIYPCYEYPYTPKFAEAEYKIGNVDTIDVERNEHAITRDWYRDIKTDIAPCKTCNLFPVCGGGCPKQWYEKDVACPSYKINIKDKLLMHHLMKKDGNLQDFLENNPSN</sequence>
<dbReference type="NCBIfam" id="TIGR04085">
    <property type="entry name" value="rSAM_more_4Fe4S"/>
    <property type="match status" value="1"/>
</dbReference>
<dbReference type="InterPro" id="IPR023867">
    <property type="entry name" value="Sulphatase_maturase_rSAM"/>
</dbReference>
<dbReference type="InterPro" id="IPR023885">
    <property type="entry name" value="4Fe4S-binding_SPASM_dom"/>
</dbReference>
<keyword evidence="5" id="KW-0411">Iron-sulfur</keyword>
<keyword evidence="3" id="KW-0479">Metal-binding</keyword>
<dbReference type="InterPro" id="IPR058240">
    <property type="entry name" value="rSAM_sf"/>
</dbReference>
<gene>
    <name evidence="8" type="ORF">OIK44_14565</name>
</gene>
<dbReference type="PANTHER" id="PTHR43273">
    <property type="entry name" value="ANAEROBIC SULFATASE-MATURATING ENZYME HOMOLOG ASLB-RELATED"/>
    <property type="match status" value="1"/>
</dbReference>
<organism evidence="8 9">
    <name type="scientific">Janthinobacterium fluminis</name>
    <dbReference type="NCBI Taxonomy" id="2987524"/>
    <lineage>
        <taxon>Bacteria</taxon>
        <taxon>Pseudomonadati</taxon>
        <taxon>Pseudomonadota</taxon>
        <taxon>Betaproteobacteria</taxon>
        <taxon>Burkholderiales</taxon>
        <taxon>Oxalobacteraceae</taxon>
        <taxon>Janthinobacterium</taxon>
    </lineage>
</organism>
<evidence type="ECO:0000256" key="5">
    <source>
        <dbReference type="ARBA" id="ARBA00023014"/>
    </source>
</evidence>
<dbReference type="InterPro" id="IPR013785">
    <property type="entry name" value="Aldolase_TIM"/>
</dbReference>
<evidence type="ECO:0000313" key="9">
    <source>
        <dbReference type="Proteomes" id="UP001221208"/>
    </source>
</evidence>
<dbReference type="CDD" id="cd01335">
    <property type="entry name" value="Radical_SAM"/>
    <property type="match status" value="1"/>
</dbReference>
<dbReference type="SUPFAM" id="SSF102114">
    <property type="entry name" value="Radical SAM enzymes"/>
    <property type="match status" value="1"/>
</dbReference>
<accession>A0ABT5K2A9</accession>
<comment type="cofactor">
    <cofactor evidence="1">
        <name>[4Fe-4S] cluster</name>
        <dbReference type="ChEBI" id="CHEBI:49883"/>
    </cofactor>
</comment>
<evidence type="ECO:0000256" key="6">
    <source>
        <dbReference type="ARBA" id="ARBA00023601"/>
    </source>
</evidence>
<keyword evidence="4" id="KW-0408">Iron</keyword>
<dbReference type="Pfam" id="PF04055">
    <property type="entry name" value="Radical_SAM"/>
    <property type="match status" value="1"/>
</dbReference>
<dbReference type="SFLD" id="SFLDS00029">
    <property type="entry name" value="Radical_SAM"/>
    <property type="match status" value="1"/>
</dbReference>
<dbReference type="EMBL" id="JAQQXR010000005">
    <property type="protein sequence ID" value="MDC8758805.1"/>
    <property type="molecule type" value="Genomic_DNA"/>
</dbReference>
<reference evidence="8 9" key="1">
    <citation type="submission" date="2022-10" db="EMBL/GenBank/DDBJ databases">
        <title>Janthinobacterium sp. hw3 Genome sequencing.</title>
        <authorList>
            <person name="Park S."/>
        </authorList>
    </citation>
    <scope>NUCLEOTIDE SEQUENCE [LARGE SCALE GENOMIC DNA]</scope>
    <source>
        <strain evidence="9">hw3</strain>
    </source>
</reference>
<dbReference type="Gene3D" id="3.20.20.70">
    <property type="entry name" value="Aldolase class I"/>
    <property type="match status" value="1"/>
</dbReference>
<dbReference type="InterPro" id="IPR007197">
    <property type="entry name" value="rSAM"/>
</dbReference>
<evidence type="ECO:0000256" key="2">
    <source>
        <dbReference type="ARBA" id="ARBA00022691"/>
    </source>
</evidence>
<evidence type="ECO:0000256" key="1">
    <source>
        <dbReference type="ARBA" id="ARBA00001966"/>
    </source>
</evidence>
<proteinExistence type="inferred from homology"/>
<name>A0ABT5K2A9_9BURK</name>
<comment type="similarity">
    <text evidence="6">Belongs to the radical SAM superfamily. Anaerobic sulfatase-maturating enzyme family.</text>
</comment>
<dbReference type="SFLD" id="SFLDG01067">
    <property type="entry name" value="SPASM/twitch_domain_containing"/>
    <property type="match status" value="1"/>
</dbReference>
<feature type="domain" description="Radical SAM core" evidence="7">
    <location>
        <begin position="78"/>
        <end position="316"/>
    </location>
</feature>
<evidence type="ECO:0000259" key="7">
    <source>
        <dbReference type="PROSITE" id="PS51918"/>
    </source>
</evidence>
<evidence type="ECO:0000313" key="8">
    <source>
        <dbReference type="EMBL" id="MDC8758805.1"/>
    </source>
</evidence>
<keyword evidence="9" id="KW-1185">Reference proteome</keyword>
<comment type="caution">
    <text evidence="8">The sequence shown here is derived from an EMBL/GenBank/DDBJ whole genome shotgun (WGS) entry which is preliminary data.</text>
</comment>
<evidence type="ECO:0000256" key="4">
    <source>
        <dbReference type="ARBA" id="ARBA00023004"/>
    </source>
</evidence>
<dbReference type="RefSeq" id="WP_273671591.1">
    <property type="nucleotide sequence ID" value="NZ_JAQQXR010000005.1"/>
</dbReference>